<dbReference type="RefSeq" id="WP_070249686.1">
    <property type="nucleotide sequence ID" value="NZ_LROM01000096.1"/>
</dbReference>
<dbReference type="InterPro" id="IPR022300">
    <property type="entry name" value="PPK2-rel_1"/>
</dbReference>
<dbReference type="NCBIfam" id="TIGR03709">
    <property type="entry name" value="PPK2_rel_1"/>
    <property type="match status" value="1"/>
</dbReference>
<dbReference type="EMBL" id="LROM01000096">
    <property type="protein sequence ID" value="OEZ97681.1"/>
    <property type="molecule type" value="Genomic_DNA"/>
</dbReference>
<dbReference type="GO" id="GO:0006797">
    <property type="term" value="P:polyphosphate metabolic process"/>
    <property type="evidence" value="ECO:0007669"/>
    <property type="project" value="InterPro"/>
</dbReference>
<dbReference type="InterPro" id="IPR022488">
    <property type="entry name" value="PPK2-related"/>
</dbReference>
<evidence type="ECO:0000256" key="1">
    <source>
        <dbReference type="ARBA" id="ARBA00009924"/>
    </source>
</evidence>
<feature type="domain" description="Polyphosphate kinase-2-related" evidence="5">
    <location>
        <begin position="44"/>
        <end position="265"/>
    </location>
</feature>
<keyword evidence="7" id="KW-1185">Reference proteome</keyword>
<gene>
    <name evidence="6" type="ORF">DUPY_35140</name>
</gene>
<dbReference type="PANTHER" id="PTHR34383">
    <property type="entry name" value="POLYPHOSPHATE:AMP PHOSPHOTRANSFERASE-RELATED"/>
    <property type="match status" value="1"/>
</dbReference>
<comment type="caution">
    <text evidence="6">The sequence shown here is derived from an EMBL/GenBank/DDBJ whole genome shotgun (WGS) entry which is preliminary data.</text>
</comment>
<comment type="similarity">
    <text evidence="1">Belongs to the polyphosphate kinase 2 (PPK2) family. Class I subfamily.</text>
</comment>
<evidence type="ECO:0000256" key="3">
    <source>
        <dbReference type="ARBA" id="ARBA00022777"/>
    </source>
</evidence>
<evidence type="ECO:0000313" key="7">
    <source>
        <dbReference type="Proteomes" id="UP000175989"/>
    </source>
</evidence>
<evidence type="ECO:0000256" key="2">
    <source>
        <dbReference type="ARBA" id="ARBA00022679"/>
    </source>
</evidence>
<sequence>MTHNARKRFLAPAKPKLRDEDAGNSVFSSRAANPDLSKSKAKALDNERTAGLISRISDLQDRLYALHQHKVLLVLQGMDTSGKDGLVRALFSGVNPMGVRAVAFKAPTDAELAHDYLWRVHQHVPVKGEIAIFNRSHYEDVLITRVQGMIDDDECERRYAHIRDFERMLTETGTVIIKVFLHISHEEQRERLQERLDDPDKQWKFDPNDIEQRKKWGDYVKAYEHAIRATNTDYAPWYIVPADSKVHRNLAIASLLLETLESMDLQYPPPHPDLSSFTVV</sequence>
<organism evidence="6 7">
    <name type="scientific">Duganella phyllosphaerae</name>
    <dbReference type="NCBI Taxonomy" id="762836"/>
    <lineage>
        <taxon>Bacteria</taxon>
        <taxon>Pseudomonadati</taxon>
        <taxon>Pseudomonadota</taxon>
        <taxon>Betaproteobacteria</taxon>
        <taxon>Burkholderiales</taxon>
        <taxon>Oxalobacteraceae</taxon>
        <taxon>Telluria group</taxon>
        <taxon>Duganella</taxon>
    </lineage>
</organism>
<dbReference type="InterPro" id="IPR016898">
    <property type="entry name" value="Polyphosphate_phosphotransfera"/>
</dbReference>
<dbReference type="PATRIC" id="fig|762836.4.peg.3619"/>
<evidence type="ECO:0000313" key="6">
    <source>
        <dbReference type="EMBL" id="OEZ97681.1"/>
    </source>
</evidence>
<feature type="region of interest" description="Disordered" evidence="4">
    <location>
        <begin position="1"/>
        <end position="33"/>
    </location>
</feature>
<protein>
    <submittedName>
        <fullName evidence="6">Polyphosphate kinase 2 (PPK2)</fullName>
    </submittedName>
</protein>
<dbReference type="SUPFAM" id="SSF52540">
    <property type="entry name" value="P-loop containing nucleoside triphosphate hydrolases"/>
    <property type="match status" value="1"/>
</dbReference>
<keyword evidence="3 6" id="KW-0418">Kinase</keyword>
<keyword evidence="2" id="KW-0808">Transferase</keyword>
<evidence type="ECO:0000256" key="4">
    <source>
        <dbReference type="SAM" id="MobiDB-lite"/>
    </source>
</evidence>
<proteinExistence type="inferred from homology"/>
<dbReference type="Gene3D" id="3.40.50.300">
    <property type="entry name" value="P-loop containing nucleotide triphosphate hydrolases"/>
    <property type="match status" value="1"/>
</dbReference>
<dbReference type="PANTHER" id="PTHR34383:SF3">
    <property type="entry name" value="POLYPHOSPHATE:AMP PHOSPHOTRANSFERASE"/>
    <property type="match status" value="1"/>
</dbReference>
<dbReference type="PIRSF" id="PIRSF028756">
    <property type="entry name" value="PPK2_prd"/>
    <property type="match status" value="1"/>
</dbReference>
<dbReference type="AlphaFoldDB" id="A0A1E7WGW0"/>
<dbReference type="Proteomes" id="UP000175989">
    <property type="component" value="Unassembled WGS sequence"/>
</dbReference>
<dbReference type="OrthoDB" id="9775224at2"/>
<dbReference type="GO" id="GO:0008976">
    <property type="term" value="F:polyphosphate kinase activity"/>
    <property type="evidence" value="ECO:0007669"/>
    <property type="project" value="InterPro"/>
</dbReference>
<reference evidence="7" key="1">
    <citation type="journal article" date="2016" name="Front. Microbiol.">
        <title>Molecular Keys to the Janthinobacterium and Duganella spp. Interaction with the Plant Pathogen Fusarium graminearum.</title>
        <authorList>
            <person name="Haack F.S."/>
            <person name="Poehlein A."/>
            <person name="Kroger C."/>
            <person name="Voigt C.A."/>
            <person name="Piepenbring M."/>
            <person name="Bode H.B."/>
            <person name="Daniel R."/>
            <person name="Schafer W."/>
            <person name="Streit W.R."/>
        </authorList>
    </citation>
    <scope>NUCLEOTIDE SEQUENCE [LARGE SCALE GENOMIC DNA]</scope>
    <source>
        <strain evidence="7">T54</strain>
    </source>
</reference>
<dbReference type="Pfam" id="PF03976">
    <property type="entry name" value="PPK2"/>
    <property type="match status" value="1"/>
</dbReference>
<name>A0A1E7WGW0_9BURK</name>
<evidence type="ECO:0000259" key="5">
    <source>
        <dbReference type="Pfam" id="PF03976"/>
    </source>
</evidence>
<dbReference type="InterPro" id="IPR027417">
    <property type="entry name" value="P-loop_NTPase"/>
</dbReference>
<accession>A0A1E7WGW0</accession>